<dbReference type="GO" id="GO:0071949">
    <property type="term" value="F:FAD binding"/>
    <property type="evidence" value="ECO:0007669"/>
    <property type="project" value="InterPro"/>
</dbReference>
<feature type="domain" description="FAD-binding" evidence="4">
    <location>
        <begin position="6"/>
        <end position="339"/>
    </location>
</feature>
<evidence type="ECO:0000313" key="6">
    <source>
        <dbReference type="Proteomes" id="UP000502894"/>
    </source>
</evidence>
<evidence type="ECO:0000256" key="2">
    <source>
        <dbReference type="ARBA" id="ARBA00022630"/>
    </source>
</evidence>
<reference evidence="5" key="1">
    <citation type="journal article" date="2020" name="Microbiol. Resour. Announc.">
        <title>Complete Genome Sequence of Novel Psychrotolerant Legionella Strain TUM19329, Isolated from Antarctic Lake Sediment.</title>
        <authorList>
            <person name="Shimada S."/>
            <person name="Nakai R."/>
            <person name="Aoki K."/>
            <person name="Shimoeda N."/>
            <person name="Ohno G."/>
            <person name="Miyazaki Y."/>
            <person name="Kudoh S."/>
            <person name="Imura S."/>
            <person name="Watanabe K."/>
            <person name="Ishii Y."/>
            <person name="Tateda K."/>
        </authorList>
    </citation>
    <scope>NUCLEOTIDE SEQUENCE [LARGE SCALE GENOMIC DNA]</scope>
    <source>
        <strain evidence="5">TUM19329</strain>
    </source>
</reference>
<dbReference type="AlphaFoldDB" id="A0A6F8T2X3"/>
<dbReference type="InterPro" id="IPR036188">
    <property type="entry name" value="FAD/NAD-bd_sf"/>
</dbReference>
<keyword evidence="6" id="KW-1185">Reference proteome</keyword>
<evidence type="ECO:0000256" key="3">
    <source>
        <dbReference type="ARBA" id="ARBA00022827"/>
    </source>
</evidence>
<dbReference type="RefSeq" id="WP_226905572.1">
    <property type="nucleotide sequence ID" value="NZ_AP022839.1"/>
</dbReference>
<comment type="cofactor">
    <cofactor evidence="1">
        <name>FAD</name>
        <dbReference type="ChEBI" id="CHEBI:57692"/>
    </cofactor>
</comment>
<keyword evidence="3" id="KW-0274">FAD</keyword>
<dbReference type="InterPro" id="IPR050641">
    <property type="entry name" value="RIFMO-like"/>
</dbReference>
<dbReference type="Gene3D" id="3.50.50.60">
    <property type="entry name" value="FAD/NAD(P)-binding domain"/>
    <property type="match status" value="1"/>
</dbReference>
<dbReference type="Gene3D" id="3.40.30.120">
    <property type="match status" value="1"/>
</dbReference>
<name>A0A6F8T2X3_9GAMM</name>
<keyword evidence="2" id="KW-0285">Flavoprotein</keyword>
<dbReference type="PANTHER" id="PTHR43004">
    <property type="entry name" value="TRK SYSTEM POTASSIUM UPTAKE PROTEIN"/>
    <property type="match status" value="1"/>
</dbReference>
<gene>
    <name evidence="5" type="ORF">TUM19329_08710</name>
</gene>
<dbReference type="Gene3D" id="3.30.70.2450">
    <property type="match status" value="1"/>
</dbReference>
<dbReference type="PRINTS" id="PR00420">
    <property type="entry name" value="RNGMNOXGNASE"/>
</dbReference>
<evidence type="ECO:0000256" key="1">
    <source>
        <dbReference type="ARBA" id="ARBA00001974"/>
    </source>
</evidence>
<dbReference type="Pfam" id="PF01494">
    <property type="entry name" value="FAD_binding_3"/>
    <property type="match status" value="1"/>
</dbReference>
<dbReference type="InterPro" id="IPR002938">
    <property type="entry name" value="FAD-bd"/>
</dbReference>
<protein>
    <recommendedName>
        <fullName evidence="4">FAD-binding domain-containing protein</fullName>
    </recommendedName>
</protein>
<dbReference type="Proteomes" id="UP000502894">
    <property type="component" value="Chromosome"/>
</dbReference>
<organism evidence="5 6">
    <name type="scientific">Legionella antarctica</name>
    <dbReference type="NCBI Taxonomy" id="2708020"/>
    <lineage>
        <taxon>Bacteria</taxon>
        <taxon>Pseudomonadati</taxon>
        <taxon>Pseudomonadota</taxon>
        <taxon>Gammaproteobacteria</taxon>
        <taxon>Legionellales</taxon>
        <taxon>Legionellaceae</taxon>
        <taxon>Legionella</taxon>
    </lineage>
</organism>
<dbReference type="PANTHER" id="PTHR43004:SF19">
    <property type="entry name" value="BINDING MONOOXYGENASE, PUTATIVE (JCVI)-RELATED"/>
    <property type="match status" value="1"/>
</dbReference>
<dbReference type="KEGG" id="lant:TUM19329_08710"/>
<proteinExistence type="predicted"/>
<evidence type="ECO:0000313" key="5">
    <source>
        <dbReference type="EMBL" id="BCA94510.1"/>
    </source>
</evidence>
<sequence length="535" mass="60974">MVQNNIDVLIVGGGPVGLFCANELLRHGLSCRIIDKKKTISDKSKALGIHIRTLDVLDDCELIDEFLKQGQQVIGAIFKSRGKTLFHVNLKEIEASRHYLIDLPQNQTETILHQHLQNRGIQVEWETELTHVTQTETEISATVIKSGQSEFIKARWLIACDGAHSTVRHQVDGKFKGSSYQQTWWLADLLVDWTVPEDQMAIFISSKGPLACFPMGNKRYRLVMTAPKDNTLSPSIDDIDRVFKERSSDPAILSNPFWITPFSIHHRQIQQYRYDRIFFAGDAAHIHSPMGGQGLNTGIQDIYNLVWKLALVEKGKAKPELLNSYHEERFAVGQAVLKKTHIMTRMILLTNPLVTRLRNAFIQFITSFKKIRKMVITDIAELDITYANSSIVHQSGSLKHLKVGIFLPDFQLLDQTTQKMEPVNSIIQGTQHHLIIFSGDDSKRVSEVMNLADSLAELYPHTLQTHLVLQSKLETTNKRLRTWLDEQQHVHQHFGITQPSLLLVRPDKYIGILHSPINQKELYNQLYLLPETKPG</sequence>
<dbReference type="EMBL" id="AP022839">
    <property type="protein sequence ID" value="BCA94510.1"/>
    <property type="molecule type" value="Genomic_DNA"/>
</dbReference>
<dbReference type="SUPFAM" id="SSF51905">
    <property type="entry name" value="FAD/NAD(P)-binding domain"/>
    <property type="match status" value="1"/>
</dbReference>
<accession>A0A6F8T2X3</accession>
<dbReference type="GO" id="GO:0016709">
    <property type="term" value="F:oxidoreductase activity, acting on paired donors, with incorporation or reduction of molecular oxygen, NAD(P)H as one donor, and incorporation of one atom of oxygen"/>
    <property type="evidence" value="ECO:0007669"/>
    <property type="project" value="UniProtKB-ARBA"/>
</dbReference>
<evidence type="ECO:0000259" key="4">
    <source>
        <dbReference type="Pfam" id="PF01494"/>
    </source>
</evidence>